<dbReference type="GO" id="GO:0043565">
    <property type="term" value="F:sequence-specific DNA binding"/>
    <property type="evidence" value="ECO:0007669"/>
    <property type="project" value="InterPro"/>
</dbReference>
<dbReference type="PROSITE" id="PS00041">
    <property type="entry name" value="HTH_ARAC_FAMILY_1"/>
    <property type="match status" value="1"/>
</dbReference>
<evidence type="ECO:0000256" key="1">
    <source>
        <dbReference type="ARBA" id="ARBA00023015"/>
    </source>
</evidence>
<dbReference type="Gene3D" id="1.10.10.60">
    <property type="entry name" value="Homeodomain-like"/>
    <property type="match status" value="2"/>
</dbReference>
<dbReference type="InterPro" id="IPR018060">
    <property type="entry name" value="HTH_AraC"/>
</dbReference>
<evidence type="ECO:0000313" key="7">
    <source>
        <dbReference type="Proteomes" id="UP000029734"/>
    </source>
</evidence>
<keyword evidence="7" id="KW-1185">Reference proteome</keyword>
<dbReference type="SUPFAM" id="SSF46689">
    <property type="entry name" value="Homeodomain-like"/>
    <property type="match status" value="2"/>
</dbReference>
<dbReference type="STRING" id="268407.PWYN_04860"/>
<dbReference type="PROSITE" id="PS01124">
    <property type="entry name" value="HTH_ARAC_FAMILY_2"/>
    <property type="match status" value="1"/>
</dbReference>
<keyword evidence="2" id="KW-0238">DNA-binding</keyword>
<dbReference type="SMART" id="SM00342">
    <property type="entry name" value="HTH_ARAC"/>
    <property type="match status" value="1"/>
</dbReference>
<dbReference type="OrthoDB" id="1975037at2"/>
<organism evidence="6 7">
    <name type="scientific">Paenibacillus wynnii</name>
    <dbReference type="NCBI Taxonomy" id="268407"/>
    <lineage>
        <taxon>Bacteria</taxon>
        <taxon>Bacillati</taxon>
        <taxon>Bacillota</taxon>
        <taxon>Bacilli</taxon>
        <taxon>Bacillales</taxon>
        <taxon>Paenibacillaceae</taxon>
        <taxon>Paenibacillus</taxon>
    </lineage>
</organism>
<feature type="domain" description="HTH araC/xylS-type" evidence="5">
    <location>
        <begin position="673"/>
        <end position="770"/>
    </location>
</feature>
<dbReference type="EMBL" id="JQCR01000002">
    <property type="protein sequence ID" value="KGE18773.1"/>
    <property type="molecule type" value="Genomic_DNA"/>
</dbReference>
<dbReference type="PANTHER" id="PTHR43280">
    <property type="entry name" value="ARAC-FAMILY TRANSCRIPTIONAL REGULATOR"/>
    <property type="match status" value="1"/>
</dbReference>
<dbReference type="AlphaFoldDB" id="A0A098M9P8"/>
<dbReference type="InterPro" id="IPR018062">
    <property type="entry name" value="HTH_AraC-typ_CS"/>
</dbReference>
<reference evidence="6 7" key="2">
    <citation type="submission" date="2014-10" db="EMBL/GenBank/DDBJ databases">
        <title>Comparative genomics of the Paenibacillus odorifer group.</title>
        <authorList>
            <person name="Tsai Y.-C."/>
            <person name="Martin N."/>
            <person name="Korlach J."/>
            <person name="Wiedmann M."/>
        </authorList>
    </citation>
    <scope>NUCLEOTIDE SEQUENCE [LARGE SCALE GENOMIC DNA]</scope>
    <source>
        <strain evidence="6 7">DSM 18334</strain>
    </source>
</reference>
<gene>
    <name evidence="6" type="ORF">PWYN_04860</name>
</gene>
<keyword evidence="1" id="KW-0805">Transcription regulation</keyword>
<evidence type="ECO:0000259" key="5">
    <source>
        <dbReference type="PROSITE" id="PS01124"/>
    </source>
</evidence>
<evidence type="ECO:0000256" key="3">
    <source>
        <dbReference type="ARBA" id="ARBA00023163"/>
    </source>
</evidence>
<dbReference type="PANTHER" id="PTHR43280:SF28">
    <property type="entry name" value="HTH-TYPE TRANSCRIPTIONAL ACTIVATOR RHAS"/>
    <property type="match status" value="1"/>
</dbReference>
<evidence type="ECO:0000313" key="6">
    <source>
        <dbReference type="EMBL" id="KGE18773.1"/>
    </source>
</evidence>
<feature type="transmembrane region" description="Helical" evidence="4">
    <location>
        <begin position="12"/>
        <end position="32"/>
    </location>
</feature>
<keyword evidence="4" id="KW-0472">Membrane</keyword>
<name>A0A098M9P8_9BACL</name>
<reference evidence="6 7" key="1">
    <citation type="submission" date="2014-08" db="EMBL/GenBank/DDBJ databases">
        <authorList>
            <person name="den Bakker H.C."/>
        </authorList>
    </citation>
    <scope>NUCLEOTIDE SEQUENCE [LARGE SCALE GENOMIC DNA]</scope>
    <source>
        <strain evidence="6 7">DSM 18334</strain>
    </source>
</reference>
<comment type="caution">
    <text evidence="6">The sequence shown here is derived from an EMBL/GenBank/DDBJ whole genome shotgun (WGS) entry which is preliminary data.</text>
</comment>
<dbReference type="InterPro" id="IPR009057">
    <property type="entry name" value="Homeodomain-like_sf"/>
</dbReference>
<feature type="transmembrane region" description="Helical" evidence="4">
    <location>
        <begin position="301"/>
        <end position="320"/>
    </location>
</feature>
<accession>A0A098M9P8</accession>
<keyword evidence="4" id="KW-1133">Transmembrane helix</keyword>
<keyword evidence="4" id="KW-0812">Transmembrane</keyword>
<sequence>MHSSFFRKSLVIVLLITCLPTALIGLSLYFIGVNQIESEVSKTHQARLNQVSRQMDEQLSQMEIRMSNWVFNPMFGSKLKHINFSQEVDFTRDLLKTLLVMQETNPLIAEVYLYIDDNKTLISSSRGVNRIQEPSDTSYSGFRKLMETNQNFFWTKSLFIPGISDNPLLHTELKYNLIHKLPSDSSDKYGVLVVRLDEAKVKLLFSEIEDSEATLLLDHEGDILSRGDQKSPHKAFLEESVRNKVFAHWKDQKQETFPTRLENKNYSISYYTFSRLDTNWIFATAYDVSNVLRPVIVMSRVIMIISVSGLLTAIILSWLASQRLYQPIARLIGAISNGKLQRGMENGDELRFIEKEWNNLSRESQILQTRVEEQLPTLREGFMLQLVQGRLYYLSDNELKSRLSYYGWKTVDQQFTVILLQLNGLMNVGGKFTEEDEQLVTFAAANIVDELTDIRLEQTYVINFQDSTVGIIIGMPLDLPVSTIKKELTQLSEEIISILDNILKLQVTVCMGPLSPILGRVPKMIEEARHTLKFRKLIEDNQIIDMDSLLVTGDFTFVYPFEIEKELIYAIRLGQREEAFSRAEDFVAELEKNVGVQHFVQQAMAQLVGNINNALLQAGFNVYSIYKGQNIYGEIQQLRQTQEMLKWFKNMIITPYLTEMNETYNSQMTQVVEKVVRLVDDRYMTDLSLEECADLLGVNVSSLSKTFKQIKGINYVDYVTNVRIEASKKLLEETNMKISEIAEKVGYQHSWFNRVFKKSEGVTPTQYRENKQ</sequence>
<dbReference type="Pfam" id="PF12833">
    <property type="entry name" value="HTH_18"/>
    <property type="match status" value="1"/>
</dbReference>
<dbReference type="Proteomes" id="UP000029734">
    <property type="component" value="Unassembled WGS sequence"/>
</dbReference>
<protein>
    <submittedName>
        <fullName evidence="6">Transcriptional regulator</fullName>
    </submittedName>
</protein>
<evidence type="ECO:0000256" key="4">
    <source>
        <dbReference type="SAM" id="Phobius"/>
    </source>
</evidence>
<proteinExistence type="predicted"/>
<keyword evidence="3" id="KW-0804">Transcription</keyword>
<evidence type="ECO:0000256" key="2">
    <source>
        <dbReference type="ARBA" id="ARBA00023125"/>
    </source>
</evidence>
<dbReference type="eggNOG" id="COG2207">
    <property type="taxonomic scope" value="Bacteria"/>
</dbReference>
<dbReference type="GO" id="GO:0003700">
    <property type="term" value="F:DNA-binding transcription factor activity"/>
    <property type="evidence" value="ECO:0007669"/>
    <property type="project" value="InterPro"/>
</dbReference>